<evidence type="ECO:0000256" key="6">
    <source>
        <dbReference type="ARBA" id="ARBA00032284"/>
    </source>
</evidence>
<dbReference type="SUPFAM" id="SSF82171">
    <property type="entry name" value="DPP6 N-terminal domain-like"/>
    <property type="match status" value="1"/>
</dbReference>
<dbReference type="InterPro" id="IPR011659">
    <property type="entry name" value="WD40"/>
</dbReference>
<evidence type="ECO:0000256" key="5">
    <source>
        <dbReference type="ARBA" id="ARBA00022990"/>
    </source>
</evidence>
<dbReference type="SUPFAM" id="SSF53474">
    <property type="entry name" value="alpha/beta-Hydrolases"/>
    <property type="match status" value="1"/>
</dbReference>
<dbReference type="FunFam" id="3.40.50.1820:FF:000028">
    <property type="entry name" value="S9 family peptidase"/>
    <property type="match status" value="1"/>
</dbReference>
<sequence>MRRKKMGIQDLYAIRYLREIALSPDGTRIAYTVEWMDKKKNRYYSNLFVVSDEGKVCHFVRGKKDIKQPKWSPNGKLISFIVTDTEKKKQNIWAIPVDGGEAYAITDAKGFFGTYAWTPDSKYLVCEFTVKKDDKERIPEEGKPPLYYHVKDVWYKLDGKGMLPLEKAHIWRVTARSGTMKQLTFGKNGDYSPAISSDGKRIVFASNRQKDWLRKFLYIDIFTIDINGKKERKVQAPAGPKDNPVFSPDGKLIAYIGRQHPEDHAGWLNDYIWFLPTRGGKAVNMTKSFDRSIPGYIIDDSGHYARTTPIFSTDGRFLYQTIADKGSARLYGIDIKKKTVVEVLGDDQVIYAFDHNGTDTFALAIATPTDPGDLYMLKDKKLKRLTSINRDYLRTHRVLKPEEFWFSGDQGDQIQGWLLKPPNFSAKKKYPLIVQIHGGPYAGYGNSLFHEFQVLAQNGYVVFYSNPHGSVGYGERFARALHNKWGIPDTKDIMKALRTLTRNRYIDKKRMAVMGGSYGGFMTNWIIGHSNMFACAVTMRSVTNMLSFLSSDFGFSLPQEFKGYWWDKKNFQFYWNMSPLKYVKKVKTPLLIIHSEQDHRCPISQAEELFVALKLLKRDVEMVRFPLEPHGLSRHGSPRRRAKRLEFILQFVDKHLKK</sequence>
<reference evidence="10 11" key="1">
    <citation type="journal article" date="2015" name="Microbiome">
        <title>Genomic resolution of linkages in carbon, nitrogen, and sulfur cycling among widespread estuary sediment bacteria.</title>
        <authorList>
            <person name="Baker B.J."/>
            <person name="Lazar C.S."/>
            <person name="Teske A.P."/>
            <person name="Dick G.J."/>
        </authorList>
    </citation>
    <scope>NUCLEOTIDE SEQUENCE [LARGE SCALE GENOMIC DNA]</scope>
    <source>
        <strain evidence="10">SM23_60</strain>
    </source>
</reference>
<dbReference type="PANTHER" id="PTHR42776">
    <property type="entry name" value="SERINE PEPTIDASE S9 FAMILY MEMBER"/>
    <property type="match status" value="1"/>
</dbReference>
<keyword evidence="3" id="KW-0378">Hydrolase</keyword>
<evidence type="ECO:0000256" key="7">
    <source>
        <dbReference type="ARBA" id="ARBA00032596"/>
    </source>
</evidence>
<dbReference type="InterPro" id="IPR029058">
    <property type="entry name" value="AB_hydrolase_fold"/>
</dbReference>
<comment type="similarity">
    <text evidence="1">Belongs to the peptidase S9C family.</text>
</comment>
<evidence type="ECO:0000256" key="3">
    <source>
        <dbReference type="ARBA" id="ARBA00022801"/>
    </source>
</evidence>
<dbReference type="Gene3D" id="3.40.50.1820">
    <property type="entry name" value="alpha/beta hydrolase"/>
    <property type="match status" value="1"/>
</dbReference>
<evidence type="ECO:0000259" key="9">
    <source>
        <dbReference type="Pfam" id="PF00326"/>
    </source>
</evidence>
<keyword evidence="2" id="KW-0645">Protease</keyword>
<dbReference type="Gene3D" id="2.120.10.30">
    <property type="entry name" value="TolB, C-terminal domain"/>
    <property type="match status" value="2"/>
</dbReference>
<dbReference type="PROSITE" id="PS00708">
    <property type="entry name" value="PRO_ENDOPEP_SER"/>
    <property type="match status" value="1"/>
</dbReference>
<dbReference type="GO" id="GO:0004252">
    <property type="term" value="F:serine-type endopeptidase activity"/>
    <property type="evidence" value="ECO:0007669"/>
    <property type="project" value="InterPro"/>
</dbReference>
<evidence type="ECO:0000256" key="2">
    <source>
        <dbReference type="ARBA" id="ARBA00022670"/>
    </source>
</evidence>
<comment type="caution">
    <text evidence="10">The sequence shown here is derived from an EMBL/GenBank/DDBJ whole genome shotgun (WGS) entry which is preliminary data.</text>
</comment>
<dbReference type="Pfam" id="PF07676">
    <property type="entry name" value="PD40"/>
    <property type="match status" value="2"/>
</dbReference>
<keyword evidence="5" id="KW-0007">Acetylation</keyword>
<dbReference type="AlphaFoldDB" id="A0A0S8GJ74"/>
<dbReference type="Pfam" id="PF00326">
    <property type="entry name" value="Peptidase_S9"/>
    <property type="match status" value="1"/>
</dbReference>
<organism evidence="10 11">
    <name type="scientific">candidate division WOR_3 bacterium SM23_60</name>
    <dbReference type="NCBI Taxonomy" id="1703780"/>
    <lineage>
        <taxon>Bacteria</taxon>
        <taxon>Bacteria division WOR-3</taxon>
    </lineage>
</organism>
<dbReference type="InterPro" id="IPR001375">
    <property type="entry name" value="Peptidase_S9_cat"/>
</dbReference>
<evidence type="ECO:0000256" key="8">
    <source>
        <dbReference type="ARBA" id="ARBA00045885"/>
    </source>
</evidence>
<evidence type="ECO:0000256" key="4">
    <source>
        <dbReference type="ARBA" id="ARBA00022825"/>
    </source>
</evidence>
<name>A0A0S8GJ74_UNCW3</name>
<dbReference type="PATRIC" id="fig|1703780.3.peg.2807"/>
<keyword evidence="4" id="KW-0720">Serine protease</keyword>
<dbReference type="Proteomes" id="UP000051096">
    <property type="component" value="Unassembled WGS sequence"/>
</dbReference>
<dbReference type="EMBL" id="LJUO01000050">
    <property type="protein sequence ID" value="KPK71868.1"/>
    <property type="molecule type" value="Genomic_DNA"/>
</dbReference>
<protein>
    <recommendedName>
        <fullName evidence="7">Acyl-peptide hydrolase</fullName>
    </recommendedName>
    <alternativeName>
        <fullName evidence="6">Acylaminoacyl-peptidase</fullName>
    </alternativeName>
</protein>
<evidence type="ECO:0000256" key="1">
    <source>
        <dbReference type="ARBA" id="ARBA00010040"/>
    </source>
</evidence>
<evidence type="ECO:0000313" key="10">
    <source>
        <dbReference type="EMBL" id="KPK71868.1"/>
    </source>
</evidence>
<accession>A0A0S8GJ74</accession>
<proteinExistence type="inferred from homology"/>
<dbReference type="InterPro" id="IPR011042">
    <property type="entry name" value="6-blade_b-propeller_TolB-like"/>
</dbReference>
<dbReference type="GO" id="GO:0006508">
    <property type="term" value="P:proteolysis"/>
    <property type="evidence" value="ECO:0007669"/>
    <property type="project" value="UniProtKB-KW"/>
</dbReference>
<dbReference type="PANTHER" id="PTHR42776:SF27">
    <property type="entry name" value="DIPEPTIDYL PEPTIDASE FAMILY MEMBER 6"/>
    <property type="match status" value="1"/>
</dbReference>
<evidence type="ECO:0000313" key="11">
    <source>
        <dbReference type="Proteomes" id="UP000051096"/>
    </source>
</evidence>
<feature type="domain" description="Peptidase S9 prolyl oligopeptidase catalytic" evidence="9">
    <location>
        <begin position="447"/>
        <end position="657"/>
    </location>
</feature>
<dbReference type="InterPro" id="IPR002471">
    <property type="entry name" value="Pept_S9_AS"/>
</dbReference>
<gene>
    <name evidence="10" type="ORF">AMJ87_06350</name>
</gene>
<comment type="function">
    <text evidence="8">This enzyme catalyzes the hydrolysis of the N-terminal peptide bond of an N-acetylated peptide to generate an N-acetylated amino acid and a peptide with a free N-terminus. It preferentially cleaves off Ac-Ala, Ac-Met and Ac-Ser. Also, involved in the degradation of oxidized and glycated proteins.</text>
</comment>